<evidence type="ECO:0000313" key="10">
    <source>
        <dbReference type="Proteomes" id="UP000053831"/>
    </source>
</evidence>
<dbReference type="InterPro" id="IPR029008">
    <property type="entry name" value="EMC6-like"/>
</dbReference>
<dbReference type="AlphaFoldDB" id="A0A0M8MWF5"/>
<evidence type="ECO:0000256" key="1">
    <source>
        <dbReference type="ARBA" id="ARBA00004477"/>
    </source>
</evidence>
<dbReference type="PANTHER" id="PTHR20994">
    <property type="entry name" value="ER MEMBRANE PROTEIN COMPLEX SUBUNIT 6"/>
    <property type="match status" value="1"/>
</dbReference>
<comment type="subcellular location">
    <subcellularLocation>
        <location evidence="1">Endoplasmic reticulum membrane</location>
        <topology evidence="1">Multi-pass membrane protein</topology>
    </subcellularLocation>
</comment>
<keyword evidence="7 8" id="KW-0472">Membrane</keyword>
<protein>
    <recommendedName>
        <fullName evidence="3">ER membrane protein complex subunit 6</fullName>
    </recommendedName>
</protein>
<gene>
    <name evidence="9" type="ORF">ESCO_004316</name>
</gene>
<evidence type="ECO:0000256" key="7">
    <source>
        <dbReference type="ARBA" id="ARBA00023136"/>
    </source>
</evidence>
<evidence type="ECO:0000256" key="6">
    <source>
        <dbReference type="ARBA" id="ARBA00022989"/>
    </source>
</evidence>
<sequence>MTSEQEYQIRPIVQESVLHNTRTLSNLQSLTASLFGVCAGILGLESYDGFLIYLVLSFITSLLFYVIQIAPGSLKEGRSLFDSGRYFNSALDLWTSGIFSGLSGFILTWTLFYGMVRA</sequence>
<dbReference type="GO" id="GO:0000045">
    <property type="term" value="P:autophagosome assembly"/>
    <property type="evidence" value="ECO:0007669"/>
    <property type="project" value="TreeGrafter"/>
</dbReference>
<evidence type="ECO:0000256" key="2">
    <source>
        <dbReference type="ARBA" id="ARBA00009436"/>
    </source>
</evidence>
<keyword evidence="10" id="KW-1185">Reference proteome</keyword>
<dbReference type="GO" id="GO:0034975">
    <property type="term" value="P:protein folding in endoplasmic reticulum"/>
    <property type="evidence" value="ECO:0007669"/>
    <property type="project" value="TreeGrafter"/>
</dbReference>
<evidence type="ECO:0000256" key="3">
    <source>
        <dbReference type="ARBA" id="ARBA00020827"/>
    </source>
</evidence>
<dbReference type="GO" id="GO:0072546">
    <property type="term" value="C:EMC complex"/>
    <property type="evidence" value="ECO:0007669"/>
    <property type="project" value="InterPro"/>
</dbReference>
<dbReference type="EMBL" id="LGSR01000013">
    <property type="protein sequence ID" value="KOS20746.1"/>
    <property type="molecule type" value="Genomic_DNA"/>
</dbReference>
<evidence type="ECO:0000256" key="8">
    <source>
        <dbReference type="SAM" id="Phobius"/>
    </source>
</evidence>
<dbReference type="InterPro" id="IPR008504">
    <property type="entry name" value="Emc6"/>
</dbReference>
<reference evidence="9 10" key="1">
    <citation type="submission" date="2015-07" db="EMBL/GenBank/DDBJ databases">
        <title>The genome of the fungus Escovopsis weberi, a specialized disease agent of ant agriculture.</title>
        <authorList>
            <person name="de Man T.J."/>
            <person name="Stajich J.E."/>
            <person name="Kubicek C.P."/>
            <person name="Chenthamara K."/>
            <person name="Atanasova L."/>
            <person name="Druzhinina I.S."/>
            <person name="Birnbaum S."/>
            <person name="Barribeau S.M."/>
            <person name="Teiling C."/>
            <person name="Suen G."/>
            <person name="Currie C."/>
            <person name="Gerardo N.M."/>
        </authorList>
    </citation>
    <scope>NUCLEOTIDE SEQUENCE [LARGE SCALE GENOMIC DNA]</scope>
</reference>
<evidence type="ECO:0000256" key="5">
    <source>
        <dbReference type="ARBA" id="ARBA00022824"/>
    </source>
</evidence>
<dbReference type="OrthoDB" id="16510at2759"/>
<evidence type="ECO:0000313" key="9">
    <source>
        <dbReference type="EMBL" id="KOS20746.1"/>
    </source>
</evidence>
<dbReference type="Proteomes" id="UP000053831">
    <property type="component" value="Unassembled WGS sequence"/>
</dbReference>
<accession>A0A0M8MWF5</accession>
<comment type="similarity">
    <text evidence="2">Belongs to the EMC6 family.</text>
</comment>
<organism evidence="9 10">
    <name type="scientific">Escovopsis weberi</name>
    <dbReference type="NCBI Taxonomy" id="150374"/>
    <lineage>
        <taxon>Eukaryota</taxon>
        <taxon>Fungi</taxon>
        <taxon>Dikarya</taxon>
        <taxon>Ascomycota</taxon>
        <taxon>Pezizomycotina</taxon>
        <taxon>Sordariomycetes</taxon>
        <taxon>Hypocreomycetidae</taxon>
        <taxon>Hypocreales</taxon>
        <taxon>Hypocreaceae</taxon>
        <taxon>Escovopsis</taxon>
    </lineage>
</organism>
<evidence type="ECO:0000256" key="4">
    <source>
        <dbReference type="ARBA" id="ARBA00022692"/>
    </source>
</evidence>
<feature type="transmembrane region" description="Helical" evidence="8">
    <location>
        <begin position="51"/>
        <end position="74"/>
    </location>
</feature>
<dbReference type="STRING" id="150374.A0A0M8MWF5"/>
<keyword evidence="6 8" id="KW-1133">Transmembrane helix</keyword>
<keyword evidence="5" id="KW-0256">Endoplasmic reticulum</keyword>
<dbReference type="Pfam" id="PF07019">
    <property type="entry name" value="EMC6"/>
    <property type="match status" value="1"/>
</dbReference>
<comment type="caution">
    <text evidence="9">The sequence shown here is derived from an EMBL/GenBank/DDBJ whole genome shotgun (WGS) entry which is preliminary data.</text>
</comment>
<keyword evidence="4 8" id="KW-0812">Transmembrane</keyword>
<feature type="transmembrane region" description="Helical" evidence="8">
    <location>
        <begin position="94"/>
        <end position="116"/>
    </location>
</feature>
<name>A0A0M8MWF5_ESCWE</name>
<dbReference type="PANTHER" id="PTHR20994:SF0">
    <property type="entry name" value="ER MEMBRANE PROTEIN COMPLEX SUBUNIT 6"/>
    <property type="match status" value="1"/>
</dbReference>
<proteinExistence type="inferred from homology"/>